<keyword evidence="1" id="KW-1133">Transmembrane helix</keyword>
<sequence length="314" mass="36524">MQQRKVYLQEQMAKLLQEIEQNRMDQSRVDLQHFPSFTQWSCMIWALAALLLFLLFGFFFCCFRRRQRKTKLQRICESWGMHDQEEEELVDDEDPSDGTDRSRFYPKYSTWPLKYMQDKCSVVEELMDELLAACDAVAPSYFMPRLQAPVGVGIGFEGDSREGSHAVFRMLVPLQLPPGHDFHLELGPEGEVGLRNSRLRVELLCTCARELLLGDVLCFLHHPEDELRQKQMPSLLETLCTDSYLHMHKTATWFQELVREVWVAVPQSDTMKLELLPSARFCKLRLTTATGEVLWIELVLGVQQDGSYTFLSFE</sequence>
<evidence type="ECO:0008006" key="4">
    <source>
        <dbReference type="Google" id="ProtNLM"/>
    </source>
</evidence>
<evidence type="ECO:0000256" key="1">
    <source>
        <dbReference type="SAM" id="Phobius"/>
    </source>
</evidence>
<comment type="caution">
    <text evidence="2">The sequence shown here is derived from an EMBL/GenBank/DDBJ whole genome shotgun (WGS) entry which is preliminary data.</text>
</comment>
<organism evidence="2 3">
    <name type="scientific">Callipepla squamata</name>
    <name type="common">Scaled quail</name>
    <dbReference type="NCBI Taxonomy" id="9009"/>
    <lineage>
        <taxon>Eukaryota</taxon>
        <taxon>Metazoa</taxon>
        <taxon>Chordata</taxon>
        <taxon>Craniata</taxon>
        <taxon>Vertebrata</taxon>
        <taxon>Euteleostomi</taxon>
        <taxon>Archelosauria</taxon>
        <taxon>Archosauria</taxon>
        <taxon>Dinosauria</taxon>
        <taxon>Saurischia</taxon>
        <taxon>Theropoda</taxon>
        <taxon>Coelurosauria</taxon>
        <taxon>Aves</taxon>
        <taxon>Neognathae</taxon>
        <taxon>Galloanserae</taxon>
        <taxon>Galliformes</taxon>
        <taxon>Odontophoridae</taxon>
        <taxon>Callipepla</taxon>
    </lineage>
</organism>
<dbReference type="EMBL" id="MCFN01000416">
    <property type="protein sequence ID" value="OXB59122.1"/>
    <property type="molecule type" value="Genomic_DNA"/>
</dbReference>
<dbReference type="GO" id="GO:0016020">
    <property type="term" value="C:membrane"/>
    <property type="evidence" value="ECO:0007669"/>
    <property type="project" value="TreeGrafter"/>
</dbReference>
<keyword evidence="1" id="KW-0472">Membrane</keyword>
<name>A0A226MV42_CALSU</name>
<dbReference type="OrthoDB" id="9114331at2759"/>
<dbReference type="AlphaFoldDB" id="A0A226MV42"/>
<protein>
    <recommendedName>
        <fullName evidence="4">Mab-21-like HhH/H2TH-like domain-containing protein</fullName>
    </recommendedName>
</protein>
<dbReference type="Proteomes" id="UP000198323">
    <property type="component" value="Unassembled WGS sequence"/>
</dbReference>
<evidence type="ECO:0000313" key="3">
    <source>
        <dbReference type="Proteomes" id="UP000198323"/>
    </source>
</evidence>
<dbReference type="PANTHER" id="PTHR10656">
    <property type="entry name" value="CELL FATE DETERMINING PROTEIN MAB21-RELATED"/>
    <property type="match status" value="1"/>
</dbReference>
<feature type="transmembrane region" description="Helical" evidence="1">
    <location>
        <begin position="43"/>
        <end position="63"/>
    </location>
</feature>
<proteinExistence type="predicted"/>
<gene>
    <name evidence="2" type="ORF">ASZ78_011262</name>
</gene>
<reference evidence="2 3" key="1">
    <citation type="submission" date="2016-07" db="EMBL/GenBank/DDBJ databases">
        <title>Disparate Historic Effective Population Sizes Predicted by Modern Levels of Genome Diversity for the Scaled Quail (Callipepla squamata) and the Northern Bobwhite (Colinus virginianus): Inferences from First and Second Generation Draft Genome Assemblies for Sympatric New World Quail.</title>
        <authorList>
            <person name="Oldeschulte D.L."/>
            <person name="Halley Y.A."/>
            <person name="Bhattarai E.K."/>
            <person name="Brashear W.A."/>
            <person name="Hill J."/>
            <person name="Metz R.P."/>
            <person name="Johnson C.D."/>
            <person name="Rollins D."/>
            <person name="Peterson M.J."/>
            <person name="Bickhart D.M."/>
            <person name="Decker J.E."/>
            <person name="Seabury C.M."/>
        </authorList>
    </citation>
    <scope>NUCLEOTIDE SEQUENCE [LARGE SCALE GENOMIC DNA]</scope>
    <source>
        <strain evidence="2 3">Texas</strain>
        <tissue evidence="2">Leg muscle</tissue>
    </source>
</reference>
<evidence type="ECO:0000313" key="2">
    <source>
        <dbReference type="EMBL" id="OXB59122.1"/>
    </source>
</evidence>
<accession>A0A226MV42</accession>
<keyword evidence="1" id="KW-0812">Transmembrane</keyword>
<keyword evidence="3" id="KW-1185">Reference proteome</keyword>
<dbReference type="PANTHER" id="PTHR10656:SF40">
    <property type="entry name" value="INOSITOL 1,4,5-TRISPHOSPHATE RECEPTOR-INTERACTING PROTEIN-LIKE 1"/>
    <property type="match status" value="1"/>
</dbReference>